<dbReference type="PROSITE" id="PS00086">
    <property type="entry name" value="CYTOCHROME_P450"/>
    <property type="match status" value="1"/>
</dbReference>
<reference evidence="8 9" key="1">
    <citation type="submission" date="2015-09" db="EMBL/GenBank/DDBJ databases">
        <title>Host preference determinants of Valsa canker pathogens revealed by comparative genomics.</title>
        <authorList>
            <person name="Yin Z."/>
            <person name="Huang L."/>
        </authorList>
    </citation>
    <scope>NUCLEOTIDE SEQUENCE [LARGE SCALE GENOMIC DNA]</scope>
    <source>
        <strain evidence="8 9">YSFL</strain>
    </source>
</reference>
<protein>
    <recommendedName>
        <fullName evidence="10">Cytochrome P450</fullName>
    </recommendedName>
</protein>
<feature type="transmembrane region" description="Helical" evidence="7">
    <location>
        <begin position="12"/>
        <end position="29"/>
    </location>
</feature>
<keyword evidence="6" id="KW-0503">Monooxygenase</keyword>
<sequence>MDITGPSWSQWLSFVLTISTTFLLIYWKWRKDPLANFPGPKLAAWTRLYSVAIVLSGKEHIYLEEAHRKYGPVIRWQPNTLLVKDSTLLPKIYHLKQNKTPHYNHSPTEIKGIVEENDWAKHREKRRRLDPTLAPKAVYRNEGLVDLHVDNWISALRKFANSNQIFDFSMWGNYLVLDIASKTFFGKDLGMVQNGRDTIGLVKSASESRHIIHAFARVPEIKAQLFFNPLFSRFFIPRPGDGTAFGHVLKVRNEMYEERLNTRHRDPDHVGLDEVLFNEANQPINHTEMKEDALFVLLGSSDTTGHALRMFVLNVSRHPECLLRLRTEIDHLFAGIQTTTGKIPALSQVKSMPYLAACIRESLRHDPPIVSYLPRWVDQEEGLEVCGRRVPPGVQIAASPYTMSRDRGLYGEDVDYFRPERFLEDPARAAKAARLDFTFGYGPRGCIGKHLSEMILAKTIVQVRYQSNDPAFIHHSIQGHRQH</sequence>
<comment type="similarity">
    <text evidence="2 6">Belongs to the cytochrome P450 family.</text>
</comment>
<evidence type="ECO:0000256" key="5">
    <source>
        <dbReference type="ARBA" id="ARBA00023004"/>
    </source>
</evidence>
<dbReference type="Proteomes" id="UP000284375">
    <property type="component" value="Unassembled WGS sequence"/>
</dbReference>
<dbReference type="InterPro" id="IPR017972">
    <property type="entry name" value="Cyt_P450_CS"/>
</dbReference>
<evidence type="ECO:0000256" key="2">
    <source>
        <dbReference type="ARBA" id="ARBA00010617"/>
    </source>
</evidence>
<dbReference type="PANTHER" id="PTHR24305:SF166">
    <property type="entry name" value="CYTOCHROME P450 12A4, MITOCHONDRIAL-RELATED"/>
    <property type="match status" value="1"/>
</dbReference>
<dbReference type="InterPro" id="IPR050121">
    <property type="entry name" value="Cytochrome_P450_monoxygenase"/>
</dbReference>
<keyword evidence="7" id="KW-1133">Transmembrane helix</keyword>
<comment type="cofactor">
    <cofactor evidence="1">
        <name>heme</name>
        <dbReference type="ChEBI" id="CHEBI:30413"/>
    </cofactor>
</comment>
<comment type="caution">
    <text evidence="8">The sequence shown here is derived from an EMBL/GenBank/DDBJ whole genome shotgun (WGS) entry which is preliminary data.</text>
</comment>
<keyword evidence="7" id="KW-0472">Membrane</keyword>
<evidence type="ECO:0000256" key="4">
    <source>
        <dbReference type="ARBA" id="ARBA00022723"/>
    </source>
</evidence>
<evidence type="ECO:0000256" key="6">
    <source>
        <dbReference type="RuleBase" id="RU000461"/>
    </source>
</evidence>
<dbReference type="PANTHER" id="PTHR24305">
    <property type="entry name" value="CYTOCHROME P450"/>
    <property type="match status" value="1"/>
</dbReference>
<evidence type="ECO:0000256" key="1">
    <source>
        <dbReference type="ARBA" id="ARBA00001971"/>
    </source>
</evidence>
<dbReference type="AlphaFoldDB" id="A0A423VWG2"/>
<evidence type="ECO:0000313" key="8">
    <source>
        <dbReference type="EMBL" id="ROV95320.1"/>
    </source>
</evidence>
<dbReference type="InterPro" id="IPR036396">
    <property type="entry name" value="Cyt_P450_sf"/>
</dbReference>
<dbReference type="Gene3D" id="1.10.630.10">
    <property type="entry name" value="Cytochrome P450"/>
    <property type="match status" value="1"/>
</dbReference>
<keyword evidence="7" id="KW-0812">Transmembrane</keyword>
<dbReference type="GO" id="GO:0004497">
    <property type="term" value="F:monooxygenase activity"/>
    <property type="evidence" value="ECO:0007669"/>
    <property type="project" value="UniProtKB-KW"/>
</dbReference>
<dbReference type="EMBL" id="LJZO01000024">
    <property type="protein sequence ID" value="ROV95320.1"/>
    <property type="molecule type" value="Genomic_DNA"/>
</dbReference>
<keyword evidence="4 6" id="KW-0479">Metal-binding</keyword>
<dbReference type="OrthoDB" id="5217426at2759"/>
<dbReference type="GO" id="GO:0016705">
    <property type="term" value="F:oxidoreductase activity, acting on paired donors, with incorporation or reduction of molecular oxygen"/>
    <property type="evidence" value="ECO:0007669"/>
    <property type="project" value="InterPro"/>
</dbReference>
<keyword evidence="9" id="KW-1185">Reference proteome</keyword>
<dbReference type="GO" id="GO:0020037">
    <property type="term" value="F:heme binding"/>
    <property type="evidence" value="ECO:0007669"/>
    <property type="project" value="InterPro"/>
</dbReference>
<proteinExistence type="inferred from homology"/>
<evidence type="ECO:0000256" key="7">
    <source>
        <dbReference type="SAM" id="Phobius"/>
    </source>
</evidence>
<dbReference type="InterPro" id="IPR001128">
    <property type="entry name" value="Cyt_P450"/>
</dbReference>
<evidence type="ECO:0000313" key="9">
    <source>
        <dbReference type="Proteomes" id="UP000284375"/>
    </source>
</evidence>
<keyword evidence="3 6" id="KW-0349">Heme</keyword>
<dbReference type="SUPFAM" id="SSF48264">
    <property type="entry name" value="Cytochrome P450"/>
    <property type="match status" value="1"/>
</dbReference>
<gene>
    <name evidence="8" type="ORF">VSDG_06090</name>
</gene>
<keyword evidence="5 6" id="KW-0408">Iron</keyword>
<evidence type="ECO:0008006" key="10">
    <source>
        <dbReference type="Google" id="ProtNLM"/>
    </source>
</evidence>
<accession>A0A423VWG2</accession>
<organism evidence="8 9">
    <name type="scientific">Cytospora chrysosperma</name>
    <name type="common">Cytospora canker fungus</name>
    <name type="synonym">Sphaeria chrysosperma</name>
    <dbReference type="NCBI Taxonomy" id="252740"/>
    <lineage>
        <taxon>Eukaryota</taxon>
        <taxon>Fungi</taxon>
        <taxon>Dikarya</taxon>
        <taxon>Ascomycota</taxon>
        <taxon>Pezizomycotina</taxon>
        <taxon>Sordariomycetes</taxon>
        <taxon>Sordariomycetidae</taxon>
        <taxon>Diaporthales</taxon>
        <taxon>Cytosporaceae</taxon>
        <taxon>Cytospora</taxon>
    </lineage>
</organism>
<dbReference type="Pfam" id="PF00067">
    <property type="entry name" value="p450"/>
    <property type="match status" value="1"/>
</dbReference>
<dbReference type="STRING" id="252740.A0A423VWG2"/>
<keyword evidence="6" id="KW-0560">Oxidoreductase</keyword>
<evidence type="ECO:0000256" key="3">
    <source>
        <dbReference type="ARBA" id="ARBA00022617"/>
    </source>
</evidence>
<name>A0A423VWG2_CYTCH</name>
<dbReference type="GO" id="GO:0005506">
    <property type="term" value="F:iron ion binding"/>
    <property type="evidence" value="ECO:0007669"/>
    <property type="project" value="InterPro"/>
</dbReference>